<comment type="caution">
    <text evidence="1">The sequence shown here is derived from an EMBL/GenBank/DDBJ whole genome shotgun (WGS) entry which is preliminary data.</text>
</comment>
<sequence>MTSAKSSLLQMKPLLETPPVQLYPCQYSYPSAPVLVQKVGDYLEEHSANHIPFDHELPYLRGALQETLAELDRSDSELGRLREVVRRMEERRRRLVEIAFRLDGMVKTTIRRLPLELLTRIFFMARDEGNEGWSTCRVPLTLSHVCSRWRALVHSQPALWCIIDAKFRVDDVESFACRILEFTKFCLERSQPKPINVTLTTPEDVYGPEDELQLAYKRHLHKEVLVVLLASCSRWKVADLLLWSQDAMHFTSHKMDFPILEELKMCFQDEAREFRSQEAIISAPRLSQMHLGGMEYGCLRPMDLDGLTQLTMEDYHIDDLLYILQHSPNLSDLKLTGFIDRNRQSFYLPVTSRMKSLRVELLSNGGDIFEQLCLPSLTMLEVMDSPREWNEHLDVPQLCQFISRSRPAITHLRLSTITLSPEEVMSTLALLPTITHLRLEAGFGTWDTETMKRFLRRMTVERDSTDSILLPNLMLLCLHIETQFEGRMPFVLAMVESRCGGAVLGLQKLAVLYLIFRKESEASGDSAWKRIGVLREHGLDVQVNSI</sequence>
<evidence type="ECO:0000313" key="1">
    <source>
        <dbReference type="EMBL" id="KTB34539.1"/>
    </source>
</evidence>
<dbReference type="Gene3D" id="3.80.10.10">
    <property type="entry name" value="Ribonuclease Inhibitor"/>
    <property type="match status" value="1"/>
</dbReference>
<evidence type="ECO:0000313" key="2">
    <source>
        <dbReference type="Proteomes" id="UP000054988"/>
    </source>
</evidence>
<dbReference type="Gene3D" id="1.20.1280.50">
    <property type="match status" value="1"/>
</dbReference>
<dbReference type="EMBL" id="LATX01002064">
    <property type="protein sequence ID" value="KTB34539.1"/>
    <property type="molecule type" value="Genomic_DNA"/>
</dbReference>
<accession>A0A0W0FDZ8</accession>
<dbReference type="AlphaFoldDB" id="A0A0W0FDZ8"/>
<gene>
    <name evidence="1" type="ORF">WG66_12868</name>
</gene>
<dbReference type="Proteomes" id="UP000054988">
    <property type="component" value="Unassembled WGS sequence"/>
</dbReference>
<protein>
    <submittedName>
        <fullName evidence="1">Uncharacterized protein</fullName>
    </submittedName>
</protein>
<dbReference type="InterPro" id="IPR032675">
    <property type="entry name" value="LRR_dom_sf"/>
</dbReference>
<reference evidence="1 2" key="1">
    <citation type="submission" date="2015-12" db="EMBL/GenBank/DDBJ databases">
        <title>Draft genome sequence of Moniliophthora roreri, the causal agent of frosty pod rot of cacao.</title>
        <authorList>
            <person name="Aime M.C."/>
            <person name="Diaz-Valderrama J.R."/>
            <person name="Kijpornyongpan T."/>
            <person name="Phillips-Mora W."/>
        </authorList>
    </citation>
    <scope>NUCLEOTIDE SEQUENCE [LARGE SCALE GENOMIC DNA]</scope>
    <source>
        <strain evidence="1 2">MCA 2952</strain>
    </source>
</reference>
<name>A0A0W0FDZ8_MONRR</name>
<dbReference type="SUPFAM" id="SSF52047">
    <property type="entry name" value="RNI-like"/>
    <property type="match status" value="1"/>
</dbReference>
<proteinExistence type="predicted"/>
<organism evidence="1 2">
    <name type="scientific">Moniliophthora roreri</name>
    <name type="common">Frosty pod rot fungus</name>
    <name type="synonym">Monilia roreri</name>
    <dbReference type="NCBI Taxonomy" id="221103"/>
    <lineage>
        <taxon>Eukaryota</taxon>
        <taxon>Fungi</taxon>
        <taxon>Dikarya</taxon>
        <taxon>Basidiomycota</taxon>
        <taxon>Agaricomycotina</taxon>
        <taxon>Agaricomycetes</taxon>
        <taxon>Agaricomycetidae</taxon>
        <taxon>Agaricales</taxon>
        <taxon>Marasmiineae</taxon>
        <taxon>Marasmiaceae</taxon>
        <taxon>Moniliophthora</taxon>
    </lineage>
</organism>